<evidence type="ECO:0000259" key="2">
    <source>
        <dbReference type="PROSITE" id="PS50234"/>
    </source>
</evidence>
<dbReference type="InterPro" id="IPR050768">
    <property type="entry name" value="UPF0353/GerABKA_families"/>
</dbReference>
<dbReference type="Pfam" id="PF00092">
    <property type="entry name" value="VWA"/>
    <property type="match status" value="1"/>
</dbReference>
<evidence type="ECO:0000313" key="4">
    <source>
        <dbReference type="Proteomes" id="UP000249396"/>
    </source>
</evidence>
<dbReference type="PANTHER" id="PTHR22550">
    <property type="entry name" value="SPORE GERMINATION PROTEIN"/>
    <property type="match status" value="1"/>
</dbReference>
<keyword evidence="1" id="KW-0812">Transmembrane</keyword>
<dbReference type="InterPro" id="IPR002035">
    <property type="entry name" value="VWF_A"/>
</dbReference>
<dbReference type="AlphaFoldDB" id="A0A2W4RPK5"/>
<sequence>MIEFAWPYVFLCLPLPWLVRRFMPLVDASRQAALRMPFLDELEDLPSSHRIATANPGILWLVIAAWVLLVTAAARPQWLGEPIELAMSGRDLMLAVDLSGSMQIQDFKLNGRAVDRLTATKFVAGQFIERRAGDRIGLILFGDSAYLQAPLTFDRKTVHTLLEESAIGLAGEKTAIGDAIGLAIKRLRGNPENQRILILLSDGANTAGEVQPLQAAELAVKEKLKIYTIGVGADEMVIRDFFGTRRVNPSEDLDENTMTALATKTGGRYFRARDTEELEKIYAMLDELEPVEKDKRYYRPRAELFPWPLGFALIVTGGLVLVKLKN</sequence>
<dbReference type="SMART" id="SM00327">
    <property type="entry name" value="VWA"/>
    <property type="match status" value="1"/>
</dbReference>
<dbReference type="Gene3D" id="3.40.50.410">
    <property type="entry name" value="von Willebrand factor, type A domain"/>
    <property type="match status" value="1"/>
</dbReference>
<gene>
    <name evidence="3" type="ORF">DM484_04370</name>
</gene>
<dbReference type="SUPFAM" id="SSF53300">
    <property type="entry name" value="vWA-like"/>
    <property type="match status" value="1"/>
</dbReference>
<keyword evidence="1" id="KW-1133">Transmembrane helix</keyword>
<accession>A0A2W4RPK5</accession>
<dbReference type="InterPro" id="IPR033881">
    <property type="entry name" value="vWA_BatA_type"/>
</dbReference>
<feature type="transmembrane region" description="Helical" evidence="1">
    <location>
        <begin position="304"/>
        <end position="322"/>
    </location>
</feature>
<dbReference type="InterPro" id="IPR036465">
    <property type="entry name" value="vWFA_dom_sf"/>
</dbReference>
<dbReference type="EMBL" id="QJPH01000187">
    <property type="protein sequence ID" value="PZN83409.1"/>
    <property type="molecule type" value="Genomic_DNA"/>
</dbReference>
<organism evidence="3 4">
    <name type="scientific">Candidatus Methylumidiphilus alinenensis</name>
    <dbReference type="NCBI Taxonomy" id="2202197"/>
    <lineage>
        <taxon>Bacteria</taxon>
        <taxon>Pseudomonadati</taxon>
        <taxon>Pseudomonadota</taxon>
        <taxon>Gammaproteobacteria</taxon>
        <taxon>Methylococcales</taxon>
        <taxon>Candidatus Methylumidiphilus</taxon>
    </lineage>
</organism>
<keyword evidence="1" id="KW-0472">Membrane</keyword>
<evidence type="ECO:0000256" key="1">
    <source>
        <dbReference type="SAM" id="Phobius"/>
    </source>
</evidence>
<feature type="domain" description="VWFA" evidence="2">
    <location>
        <begin position="91"/>
        <end position="288"/>
    </location>
</feature>
<dbReference type="PANTHER" id="PTHR22550:SF18">
    <property type="entry name" value="VWFA DOMAIN-CONTAINING PROTEIN"/>
    <property type="match status" value="1"/>
</dbReference>
<dbReference type="PROSITE" id="PS50234">
    <property type="entry name" value="VWFA"/>
    <property type="match status" value="1"/>
</dbReference>
<dbReference type="Proteomes" id="UP000249396">
    <property type="component" value="Unassembled WGS sequence"/>
</dbReference>
<protein>
    <submittedName>
        <fullName evidence="3">BatB protein</fullName>
    </submittedName>
</protein>
<evidence type="ECO:0000313" key="3">
    <source>
        <dbReference type="EMBL" id="PZN83409.1"/>
    </source>
</evidence>
<dbReference type="CDD" id="cd01467">
    <property type="entry name" value="vWA_BatA_type"/>
    <property type="match status" value="1"/>
</dbReference>
<name>A0A2W4RPK5_9GAMM</name>
<proteinExistence type="predicted"/>
<reference evidence="3 4" key="1">
    <citation type="journal article" date="2018" name="Aquat. Microb. Ecol.">
        <title>Gammaproteobacterial methanotrophs dominate.</title>
        <authorList>
            <person name="Rissanen A.J."/>
            <person name="Saarenheimo J."/>
            <person name="Tiirola M."/>
            <person name="Peura S."/>
            <person name="Aalto S.L."/>
            <person name="Karvinen A."/>
            <person name="Nykanen H."/>
        </authorList>
    </citation>
    <scope>NUCLEOTIDE SEQUENCE [LARGE SCALE GENOMIC DNA]</scope>
    <source>
        <strain evidence="3">AMbin10</strain>
    </source>
</reference>
<comment type="caution">
    <text evidence="3">The sequence shown here is derived from an EMBL/GenBank/DDBJ whole genome shotgun (WGS) entry which is preliminary data.</text>
</comment>